<feature type="domain" description="Filamentous haemagglutinin FhaB/tRNA nuclease CdiA-like TPS" evidence="1">
    <location>
        <begin position="93"/>
        <end position="212"/>
    </location>
</feature>
<dbReference type="InterPro" id="IPR006915">
    <property type="entry name" value="DUF637_hemagglutn_put"/>
</dbReference>
<evidence type="ECO:0000259" key="1">
    <source>
        <dbReference type="SMART" id="SM00912"/>
    </source>
</evidence>
<dbReference type="InterPro" id="IPR011050">
    <property type="entry name" value="Pectin_lyase_fold/virulence"/>
</dbReference>
<dbReference type="Pfam" id="PF13018">
    <property type="entry name" value="ESPR"/>
    <property type="match status" value="1"/>
</dbReference>
<reference evidence="2" key="1">
    <citation type="journal article" date="2007" name="Infect. Immun.">
        <title>Moraxella catarrhalis strain O35E expresses two filamentous hemagglutinin-like proteins that mediate adherence to human epithelial cells.</title>
        <authorList>
            <person name="Balder R."/>
            <person name="Hassel J."/>
            <person name="Lipski S."/>
            <person name="Lafontaine E.R."/>
        </authorList>
    </citation>
    <scope>NUCLEOTIDE SEQUENCE</scope>
    <source>
        <strain evidence="2">O35E</strain>
    </source>
</reference>
<dbReference type="InterPro" id="IPR024973">
    <property type="entry name" value="ESPR"/>
</dbReference>
<dbReference type="InterPro" id="IPR012334">
    <property type="entry name" value="Pectin_lyas_fold"/>
</dbReference>
<protein>
    <submittedName>
        <fullName evidence="2">MhaB2</fullName>
    </submittedName>
</protein>
<dbReference type="Pfam" id="PF04830">
    <property type="entry name" value="DUF637"/>
    <property type="match status" value="1"/>
</dbReference>
<dbReference type="SUPFAM" id="SSF51126">
    <property type="entry name" value="Pectin lyase-like"/>
    <property type="match status" value="1"/>
</dbReference>
<evidence type="ECO:0000313" key="2">
    <source>
        <dbReference type="EMBL" id="ABQ43328.1"/>
    </source>
</evidence>
<sequence>MNRFCYRVIFNKNLGRLVVVSEITKAQGKSGNLGGGLGKKPTWLSISLMTKLAPLTIACWLGCSGSAFANVISDSQAPVFQRPIIAAAKNDRQQTVALVQIQTPVQGISHNKYTQFDVPNQGIVLNNARTGASTQLVGAVAANPFLKQGEAHTIVNEVRSSKASQLAGSIEVAGQKANLVIANPSGITVTGAGFINVHEATLSTGQAINKQGHIHHTVNKGAIVIQTPKSANVATQTTTNNIGLGGPNKNADLVNLYSKTANINAQVQAEYAITTVAGTNQISDVGQVTPITSNQTTTNTTKPTTAIDIKSLGGMTAGSISLVGTDKGFGVNQAGSLNAKQAITITADGKITHSGQSSVQQGVVSLKSNTAVGLNGSTSNKTTIWASKDIAMSAPTIMANHASLNSASNITLQAKQELGTNNTTIHAGKKIEAIVFDNPTPKNTNGTASFTNTTFTTQGALTTANLQGNLTHNQSIIDAAGNVSSFAKGQQTLDHTNITSQANIQIQANSDLIVNNSQINSAKHTTIYVQGNQTTTNSTLIAKGIVSDVVKGDHRINGNGTYQGGAVLLDSTSLTLNGRLIAKTTKSPLLNSNKNAQVLNGSLSIQTDRALTLNSTNHNLAIGGDISLVSQQGKLTLQNTNPVTNGNQAHYTLNAHQGNLTLQGSEVQLQGVNLKSKNNLTVYATQGSVVMDGVKREFSNKNQSGSDQKRALEAKLDEAARLSLTTRADAFTNTKSRIENQLGILNSNSTGFIHTPTTLVSQAGDIGVYAKQGILSQGALLNAVSGNITLEAQGVLPFAYQQTTKSSQSGSSNQSDAETQTDKAASIILTGSQNRYEIGQDGNDHHRLLSFGSPSMLTAGRDIDIRATKAATDKQDETPTLVLQGTKAKANGAIDIRANHHLLLDVGIDFEYSYDKTTRKHGRWYRRKYTTTETTNEWVDADVVELTAGDLRLQTTGNNSNNGQKHHLDIYGAELNTTGNITLGASGNINLYATKDTHTIQQNNQTKKKFLGIKTGTSNSKYNFSQIAAVPASLSAQFISSRSKGDTLLEGTRFEYLKGAQISAGGKIRLLAALSELQTATQREDNWVVWQRTQGEGQHTQTAQLPSFTGTAAPMFEAQGGLNIQIPISEKDVQKRQLKDEIITLASQPQYSYLNDLVNRNDVDWQQIILTDKDWDYKQQGLTPAGAAIVAIAVAYATGGLGSELSASIVSATNSTALGAAGKAALISISQKASISLINNQGNLKAVFKELGDDSTVKGVVTSAVTAGLLEKIGGTDWAKDLGKNTQNGFDDKLFKSIIDSTASALVQTGIQGGSLGNNLEYALKLGLATALQSEAANHIKGLEDTDWILHKIAHAAAGCAAGALQKDCESGAIGAAVGEVVAELMPTPDPNLPNLEFQHIQNKNRELAKLVTGVIAAYAGYDVETAVKTADTAIANNRQLHAQEIGILKQEAKLFAQSRGISSNEAEIVLYSWVHAQLDTKANNELNAYLTELASYISSIDHNPNFNPRSDYANLIKHFEAADIVYKKLIQKHGAKPLTNASNHVIKMNNNPVLMFKSTNSQLDNSGAFGVQLGNNLGISEVINGNSGRANKLIQSSANNYFKSKLQSYQAHHLHTSGQVNPVYPEDIFGAAKVVGSVGRLTLTTLRQKGASVAGRNTNVVKTTCTVGNVCFTAGTLIHTIHGLKPIETIEHGDLIWSRQEFGTEYDYRPVIATKVTPNQEIYEVVVKHSNNSTETFKTTKEHPFWVEGIGWLKASLLEQGMTLLDKHGLPNVTILSQTKLTHTDTVYNFEVQDFHTYHIGEYGVWVHNDGCCGLLQKGGNKINGNTSKKLNEAWGTNYTSRDIGRGLESLKKENGIPANHHGKIMSNGGYVGENGINYGNILDYMP</sequence>
<dbReference type="Pfam" id="PF05860">
    <property type="entry name" value="TPS"/>
    <property type="match status" value="1"/>
</dbReference>
<dbReference type="InterPro" id="IPR008638">
    <property type="entry name" value="FhaB/CdiA-like_TPS"/>
</dbReference>
<dbReference type="CDD" id="cd00081">
    <property type="entry name" value="Hint"/>
    <property type="match status" value="1"/>
</dbReference>
<dbReference type="InterPro" id="IPR036844">
    <property type="entry name" value="Hint_dom_sf"/>
</dbReference>
<dbReference type="NCBIfam" id="TIGR01901">
    <property type="entry name" value="adhes_NPXG"/>
    <property type="match status" value="1"/>
</dbReference>
<dbReference type="SUPFAM" id="SSF51294">
    <property type="entry name" value="Hedgehog/intein (Hint) domain"/>
    <property type="match status" value="1"/>
</dbReference>
<name>A5JFL3_MORCA</name>
<dbReference type="Gene3D" id="2.170.16.10">
    <property type="entry name" value="Hedgehog/Intein (Hint) domain"/>
    <property type="match status" value="1"/>
</dbReference>
<proteinExistence type="predicted"/>
<dbReference type="Pfam" id="PF07591">
    <property type="entry name" value="PT-HINT"/>
    <property type="match status" value="1"/>
</dbReference>
<dbReference type="SMART" id="SM00912">
    <property type="entry name" value="Haemagg_act"/>
    <property type="match status" value="1"/>
</dbReference>
<dbReference type="EMBL" id="EF362388">
    <property type="protein sequence ID" value="ABQ43328.1"/>
    <property type="molecule type" value="Genomic_DNA"/>
</dbReference>
<accession>A5JFL3</accession>
<organism evidence="2">
    <name type="scientific">Moraxella catarrhalis</name>
    <name type="common">Branhamella catarrhalis</name>
    <dbReference type="NCBI Taxonomy" id="480"/>
    <lineage>
        <taxon>Bacteria</taxon>
        <taxon>Pseudomonadati</taxon>
        <taxon>Pseudomonadota</taxon>
        <taxon>Gammaproteobacteria</taxon>
        <taxon>Moraxellales</taxon>
        <taxon>Moraxellaceae</taxon>
        <taxon>Moraxella</taxon>
    </lineage>
</organism>
<dbReference type="Gene3D" id="2.160.20.10">
    <property type="entry name" value="Single-stranded right-handed beta-helix, Pectin lyase-like"/>
    <property type="match status" value="1"/>
</dbReference>